<feature type="transmembrane region" description="Helical" evidence="2">
    <location>
        <begin position="69"/>
        <end position="92"/>
    </location>
</feature>
<evidence type="ECO:0000313" key="4">
    <source>
        <dbReference type="Proteomes" id="UP001190700"/>
    </source>
</evidence>
<evidence type="ECO:0000256" key="2">
    <source>
        <dbReference type="SAM" id="Phobius"/>
    </source>
</evidence>
<dbReference type="PANTHER" id="PTHR15907">
    <property type="entry name" value="DUF614 FAMILY PROTEIN-RELATED"/>
    <property type="match status" value="1"/>
</dbReference>
<name>A0AAE0KY75_9CHLO</name>
<keyword evidence="4" id="KW-1185">Reference proteome</keyword>
<keyword evidence="2" id="KW-0472">Membrane</keyword>
<proteinExistence type="predicted"/>
<keyword evidence="2" id="KW-1133">Transmembrane helix</keyword>
<dbReference type="Pfam" id="PF04749">
    <property type="entry name" value="PLAC8"/>
    <property type="match status" value="1"/>
</dbReference>
<organism evidence="3 4">
    <name type="scientific">Cymbomonas tetramitiformis</name>
    <dbReference type="NCBI Taxonomy" id="36881"/>
    <lineage>
        <taxon>Eukaryota</taxon>
        <taxon>Viridiplantae</taxon>
        <taxon>Chlorophyta</taxon>
        <taxon>Pyramimonadophyceae</taxon>
        <taxon>Pyramimonadales</taxon>
        <taxon>Pyramimonadaceae</taxon>
        <taxon>Cymbomonas</taxon>
    </lineage>
</organism>
<reference evidence="3 4" key="1">
    <citation type="journal article" date="2015" name="Genome Biol. Evol.">
        <title>Comparative Genomics of a Bacterivorous Green Alga Reveals Evolutionary Causalities and Consequences of Phago-Mixotrophic Mode of Nutrition.</title>
        <authorList>
            <person name="Burns J.A."/>
            <person name="Paasch A."/>
            <person name="Narechania A."/>
            <person name="Kim E."/>
        </authorList>
    </citation>
    <scope>NUCLEOTIDE SEQUENCE [LARGE SCALE GENOMIC DNA]</scope>
    <source>
        <strain evidence="3 4">PLY_AMNH</strain>
    </source>
</reference>
<evidence type="ECO:0000313" key="3">
    <source>
        <dbReference type="EMBL" id="KAK3264815.1"/>
    </source>
</evidence>
<dbReference type="InterPro" id="IPR006461">
    <property type="entry name" value="PLAC_motif_containing"/>
</dbReference>
<feature type="compositionally biased region" description="Pro residues" evidence="1">
    <location>
        <begin position="252"/>
        <end position="262"/>
    </location>
</feature>
<keyword evidence="2" id="KW-0812">Transmembrane</keyword>
<gene>
    <name evidence="3" type="ORF">CYMTET_26466</name>
</gene>
<dbReference type="Proteomes" id="UP001190700">
    <property type="component" value="Unassembled WGS sequence"/>
</dbReference>
<sequence length="296" mass="31317">MHPGAPIPPVMTGHLDTYAPNGVDGNPGFHTRISDCCAEPGGCGRCLYVACCPSCAYGQDMALMDNRSYMCAGSCCGSCFLYFAVGAFPVVVLELAKINMMYLGNWTGLISSSCVVFGARRALRRKYGLQEPNSSALKDICLTTFCQPCVLCQQGREIAVRKFAETQQQQVAMYALRGSFLMPAGGGAPIAHPVPPHMGGMPPPMATPVMGTSMQAPYGAPNTQHIYAQGIPVGQAQGPFPTAFPTDQPAQAYPPGPGPPPMAYSVEPVQPVSTLGPAPMYTASVTEQDVEQRQTT</sequence>
<dbReference type="EMBL" id="LGRX02014335">
    <property type="protein sequence ID" value="KAK3264815.1"/>
    <property type="molecule type" value="Genomic_DNA"/>
</dbReference>
<dbReference type="AlphaFoldDB" id="A0AAE0KY75"/>
<accession>A0AAE0KY75</accession>
<feature type="region of interest" description="Disordered" evidence="1">
    <location>
        <begin position="237"/>
        <end position="296"/>
    </location>
</feature>
<dbReference type="NCBIfam" id="TIGR01571">
    <property type="entry name" value="A_thal_Cys_rich"/>
    <property type="match status" value="1"/>
</dbReference>
<evidence type="ECO:0000256" key="1">
    <source>
        <dbReference type="SAM" id="MobiDB-lite"/>
    </source>
</evidence>
<comment type="caution">
    <text evidence="3">The sequence shown here is derived from an EMBL/GenBank/DDBJ whole genome shotgun (WGS) entry which is preliminary data.</text>
</comment>
<feature type="compositionally biased region" description="Polar residues" evidence="1">
    <location>
        <begin position="283"/>
        <end position="296"/>
    </location>
</feature>
<protein>
    <submittedName>
        <fullName evidence="3">Uncharacterized protein</fullName>
    </submittedName>
</protein>
<feature type="transmembrane region" description="Helical" evidence="2">
    <location>
        <begin position="98"/>
        <end position="119"/>
    </location>
</feature>